<dbReference type="EMBL" id="JANPWB010000003">
    <property type="protein sequence ID" value="KAJ1199917.1"/>
    <property type="molecule type" value="Genomic_DNA"/>
</dbReference>
<dbReference type="AlphaFoldDB" id="A0AAV7VGP4"/>
<feature type="compositionally biased region" description="Basic and acidic residues" evidence="1">
    <location>
        <begin position="169"/>
        <end position="178"/>
    </location>
</feature>
<evidence type="ECO:0000313" key="3">
    <source>
        <dbReference type="Proteomes" id="UP001066276"/>
    </source>
</evidence>
<protein>
    <submittedName>
        <fullName evidence="2">Uncharacterized protein</fullName>
    </submittedName>
</protein>
<comment type="caution">
    <text evidence="2">The sequence shown here is derived from an EMBL/GenBank/DDBJ whole genome shotgun (WGS) entry which is preliminary data.</text>
</comment>
<organism evidence="2 3">
    <name type="scientific">Pleurodeles waltl</name>
    <name type="common">Iberian ribbed newt</name>
    <dbReference type="NCBI Taxonomy" id="8319"/>
    <lineage>
        <taxon>Eukaryota</taxon>
        <taxon>Metazoa</taxon>
        <taxon>Chordata</taxon>
        <taxon>Craniata</taxon>
        <taxon>Vertebrata</taxon>
        <taxon>Euteleostomi</taxon>
        <taxon>Amphibia</taxon>
        <taxon>Batrachia</taxon>
        <taxon>Caudata</taxon>
        <taxon>Salamandroidea</taxon>
        <taxon>Salamandridae</taxon>
        <taxon>Pleurodelinae</taxon>
        <taxon>Pleurodeles</taxon>
    </lineage>
</organism>
<proteinExistence type="predicted"/>
<evidence type="ECO:0000256" key="1">
    <source>
        <dbReference type="SAM" id="MobiDB-lite"/>
    </source>
</evidence>
<sequence>MPGCRQPQANPAPGRAPLLKGLLPLPRPFHGSVELCRISYLLPVPPDNPSLRSCEELGIRWCDHCAWGNLGGSGGGRRGAVWPYDLQAKRSGESHCWSHLEDLQDLALKGLVYEIWVEVEAETAYRRDTSPVRQRYHKEMVPGKGKQRKQQQEFSILIEDVPVEDLEEQERFDKEGEGKPIGSIGRRQI</sequence>
<name>A0AAV7VGP4_PLEWA</name>
<feature type="region of interest" description="Disordered" evidence="1">
    <location>
        <begin position="167"/>
        <end position="189"/>
    </location>
</feature>
<accession>A0AAV7VGP4</accession>
<gene>
    <name evidence="2" type="ORF">NDU88_003749</name>
</gene>
<dbReference type="Proteomes" id="UP001066276">
    <property type="component" value="Chromosome 2_1"/>
</dbReference>
<reference evidence="2" key="1">
    <citation type="journal article" date="2022" name="bioRxiv">
        <title>Sequencing and chromosome-scale assembly of the giantPleurodeles waltlgenome.</title>
        <authorList>
            <person name="Brown T."/>
            <person name="Elewa A."/>
            <person name="Iarovenko S."/>
            <person name="Subramanian E."/>
            <person name="Araus A.J."/>
            <person name="Petzold A."/>
            <person name="Susuki M."/>
            <person name="Suzuki K.-i.T."/>
            <person name="Hayashi T."/>
            <person name="Toyoda A."/>
            <person name="Oliveira C."/>
            <person name="Osipova E."/>
            <person name="Leigh N.D."/>
            <person name="Simon A."/>
            <person name="Yun M.H."/>
        </authorList>
    </citation>
    <scope>NUCLEOTIDE SEQUENCE</scope>
    <source>
        <strain evidence="2">20211129_DDA</strain>
        <tissue evidence="2">Liver</tissue>
    </source>
</reference>
<keyword evidence="3" id="KW-1185">Reference proteome</keyword>
<evidence type="ECO:0000313" key="2">
    <source>
        <dbReference type="EMBL" id="KAJ1199917.1"/>
    </source>
</evidence>